<feature type="modified residue" description="N6-(pyridoxal phosphate)lysine" evidence="14">
    <location>
        <position position="202"/>
    </location>
</feature>
<dbReference type="AlphaFoldDB" id="A0A8J3RAA8"/>
<gene>
    <name evidence="18" type="primary">ilvE</name>
    <name evidence="18" type="ORF">Mth01_29090</name>
</gene>
<comment type="pathway">
    <text evidence="2">Amino-acid biosynthesis; L-isoleucine biosynthesis; L-isoleucine from 2-oxobutanoate: step 4/4.</text>
</comment>
<dbReference type="PIRSF" id="PIRSF006468">
    <property type="entry name" value="BCAT1"/>
    <property type="match status" value="1"/>
</dbReference>
<evidence type="ECO:0000256" key="8">
    <source>
        <dbReference type="ARBA" id="ARBA00022679"/>
    </source>
</evidence>
<evidence type="ECO:0000256" key="16">
    <source>
        <dbReference type="RuleBase" id="RU004516"/>
    </source>
</evidence>
<evidence type="ECO:0000256" key="6">
    <source>
        <dbReference type="ARBA" id="ARBA00022576"/>
    </source>
</evidence>
<dbReference type="UniPathway" id="UPA00047">
    <property type="reaction ID" value="UER00058"/>
</dbReference>
<evidence type="ECO:0000256" key="3">
    <source>
        <dbReference type="ARBA" id="ARBA00004931"/>
    </source>
</evidence>
<keyword evidence="10 17" id="KW-0100">Branched-chain amino acid biosynthesis</keyword>
<evidence type="ECO:0000313" key="18">
    <source>
        <dbReference type="EMBL" id="GIH70656.1"/>
    </source>
</evidence>
<evidence type="ECO:0000256" key="14">
    <source>
        <dbReference type="PIRSR" id="PIRSR006468-1"/>
    </source>
</evidence>
<comment type="catalytic activity">
    <reaction evidence="12 17">
        <text>L-isoleucine + 2-oxoglutarate = (S)-3-methyl-2-oxopentanoate + L-glutamate</text>
        <dbReference type="Rhea" id="RHEA:24801"/>
        <dbReference type="ChEBI" id="CHEBI:16810"/>
        <dbReference type="ChEBI" id="CHEBI:29985"/>
        <dbReference type="ChEBI" id="CHEBI:35146"/>
        <dbReference type="ChEBI" id="CHEBI:58045"/>
        <dbReference type="EC" id="2.6.1.42"/>
    </reaction>
</comment>
<dbReference type="PANTHER" id="PTHR11825:SF44">
    <property type="entry name" value="BRANCHED-CHAIN-AMINO-ACID AMINOTRANSFERASE"/>
    <property type="match status" value="1"/>
</dbReference>
<dbReference type="InterPro" id="IPR033939">
    <property type="entry name" value="BCAT_family"/>
</dbReference>
<dbReference type="PROSITE" id="PS00770">
    <property type="entry name" value="AA_TRANSFER_CLASS_4"/>
    <property type="match status" value="1"/>
</dbReference>
<dbReference type="UniPathway" id="UPA00048">
    <property type="reaction ID" value="UER00073"/>
</dbReference>
<comment type="cofactor">
    <cofactor evidence="1 16">
        <name>pyridoxal 5'-phosphate</name>
        <dbReference type="ChEBI" id="CHEBI:597326"/>
    </cofactor>
</comment>
<dbReference type="CDD" id="cd01557">
    <property type="entry name" value="BCAT_beta_family"/>
    <property type="match status" value="1"/>
</dbReference>
<evidence type="ECO:0000256" key="10">
    <source>
        <dbReference type="ARBA" id="ARBA00023304"/>
    </source>
</evidence>
<evidence type="ECO:0000256" key="9">
    <source>
        <dbReference type="ARBA" id="ARBA00022898"/>
    </source>
</evidence>
<dbReference type="NCBIfam" id="TIGR01123">
    <property type="entry name" value="ilvE_II"/>
    <property type="match status" value="1"/>
</dbReference>
<dbReference type="EC" id="2.6.1.42" evidence="17"/>
<evidence type="ECO:0000256" key="4">
    <source>
        <dbReference type="ARBA" id="ARBA00005072"/>
    </source>
</evidence>
<comment type="pathway">
    <text evidence="3">Amino-acid biosynthesis; L-valine biosynthesis; L-valine from pyruvate: step 4/4.</text>
</comment>
<keyword evidence="6 17" id="KW-0032">Aminotransferase</keyword>
<dbReference type="GO" id="GO:0004084">
    <property type="term" value="F:branched-chain-amino-acid transaminase activity"/>
    <property type="evidence" value="ECO:0007669"/>
    <property type="project" value="UniProtKB-EC"/>
</dbReference>
<keyword evidence="7 17" id="KW-0028">Amino-acid biosynthesis</keyword>
<comment type="similarity">
    <text evidence="5 15">Belongs to the class-IV pyridoxal-phosphate-dependent aminotransferase family.</text>
</comment>
<dbReference type="GO" id="GO:0009098">
    <property type="term" value="P:L-leucine biosynthetic process"/>
    <property type="evidence" value="ECO:0007669"/>
    <property type="project" value="UniProtKB-UniPathway"/>
</dbReference>
<evidence type="ECO:0000256" key="7">
    <source>
        <dbReference type="ARBA" id="ARBA00022605"/>
    </source>
</evidence>
<evidence type="ECO:0000256" key="15">
    <source>
        <dbReference type="RuleBase" id="RU004106"/>
    </source>
</evidence>
<dbReference type="NCBIfam" id="NF009897">
    <property type="entry name" value="PRK13357.1"/>
    <property type="match status" value="1"/>
</dbReference>
<comment type="pathway">
    <text evidence="4">Amino-acid biosynthesis; L-leucine biosynthesis; L-leucine from 3-methyl-2-oxobutanoate: step 4/4.</text>
</comment>
<comment type="catalytic activity">
    <reaction evidence="13 17">
        <text>L-leucine + 2-oxoglutarate = 4-methyl-2-oxopentanoate + L-glutamate</text>
        <dbReference type="Rhea" id="RHEA:18321"/>
        <dbReference type="ChEBI" id="CHEBI:16810"/>
        <dbReference type="ChEBI" id="CHEBI:17865"/>
        <dbReference type="ChEBI" id="CHEBI:29985"/>
        <dbReference type="ChEBI" id="CHEBI:57427"/>
        <dbReference type="EC" id="2.6.1.42"/>
    </reaction>
</comment>
<reference evidence="18" key="1">
    <citation type="submission" date="2021-01" db="EMBL/GenBank/DDBJ databases">
        <title>Whole genome shotgun sequence of Sphaerimonospora thailandensis NBRC 107569.</title>
        <authorList>
            <person name="Komaki H."/>
            <person name="Tamura T."/>
        </authorList>
    </citation>
    <scope>NUCLEOTIDE SEQUENCE</scope>
    <source>
        <strain evidence="18">NBRC 107569</strain>
    </source>
</reference>
<organism evidence="18 19">
    <name type="scientific">Sphaerimonospora thailandensis</name>
    <dbReference type="NCBI Taxonomy" id="795644"/>
    <lineage>
        <taxon>Bacteria</taxon>
        <taxon>Bacillati</taxon>
        <taxon>Actinomycetota</taxon>
        <taxon>Actinomycetes</taxon>
        <taxon>Streptosporangiales</taxon>
        <taxon>Streptosporangiaceae</taxon>
        <taxon>Sphaerimonospora</taxon>
    </lineage>
</organism>
<keyword evidence="9 16" id="KW-0663">Pyridoxal phosphate</keyword>
<sequence length="362" mass="39685">MTQLSFDVQLNPRARSAGEREEVLANPGFGQFFTDHMISIDWTEGRGWHDARLQPYGPLVLDPATSVFHYAQELFEGLKAYRQSGGSIVAFRPHANAARFNRSAARMAMPELPEDVFVQSLELLVQTDREWVPTTDGHSLYLRPFMIATQAALGVNHPSRTYKYMVIASPAASYFSGGVKPVSVWLSTEFTRAAPGGTGFAKCGGNYAAAFVAQRQAVQEGCDQVVWLDAFEHRWVEEMGGMNLFFVFGDRLVTPTLTGTLLPGITRDSILSIAAELGLRPEEGKISIEDWQSACESGELTEVFACGTAAVVTPVGSVKGADRGWAVGDGTPGPVTMKIREELVGIQYGFRPDTRDWIHKIC</sequence>
<evidence type="ECO:0000256" key="5">
    <source>
        <dbReference type="ARBA" id="ARBA00009320"/>
    </source>
</evidence>
<evidence type="ECO:0000256" key="13">
    <source>
        <dbReference type="ARBA" id="ARBA00049229"/>
    </source>
</evidence>
<dbReference type="InterPro" id="IPR043131">
    <property type="entry name" value="BCAT-like_N"/>
</dbReference>
<dbReference type="GO" id="GO:0009099">
    <property type="term" value="P:L-valine biosynthetic process"/>
    <property type="evidence" value="ECO:0007669"/>
    <property type="project" value="UniProtKB-UniPathway"/>
</dbReference>
<dbReference type="Proteomes" id="UP000610966">
    <property type="component" value="Unassembled WGS sequence"/>
</dbReference>
<evidence type="ECO:0000256" key="2">
    <source>
        <dbReference type="ARBA" id="ARBA00004824"/>
    </source>
</evidence>
<dbReference type="Gene3D" id="3.20.10.10">
    <property type="entry name" value="D-amino Acid Aminotransferase, subunit A, domain 2"/>
    <property type="match status" value="1"/>
</dbReference>
<evidence type="ECO:0000256" key="1">
    <source>
        <dbReference type="ARBA" id="ARBA00001933"/>
    </source>
</evidence>
<dbReference type="GO" id="GO:0009097">
    <property type="term" value="P:isoleucine biosynthetic process"/>
    <property type="evidence" value="ECO:0007669"/>
    <property type="project" value="UniProtKB-UniPathway"/>
</dbReference>
<dbReference type="InterPro" id="IPR018300">
    <property type="entry name" value="Aminotrans_IV_CS"/>
</dbReference>
<dbReference type="InterPro" id="IPR005786">
    <property type="entry name" value="B_amino_transII"/>
</dbReference>
<evidence type="ECO:0000256" key="11">
    <source>
        <dbReference type="ARBA" id="ARBA00048212"/>
    </source>
</evidence>
<proteinExistence type="inferred from homology"/>
<keyword evidence="19" id="KW-1185">Reference proteome</keyword>
<comment type="catalytic activity">
    <reaction evidence="11 17">
        <text>L-valine + 2-oxoglutarate = 3-methyl-2-oxobutanoate + L-glutamate</text>
        <dbReference type="Rhea" id="RHEA:24813"/>
        <dbReference type="ChEBI" id="CHEBI:11851"/>
        <dbReference type="ChEBI" id="CHEBI:16810"/>
        <dbReference type="ChEBI" id="CHEBI:29985"/>
        <dbReference type="ChEBI" id="CHEBI:57762"/>
        <dbReference type="EC" id="2.6.1.42"/>
    </reaction>
</comment>
<dbReference type="Pfam" id="PF01063">
    <property type="entry name" value="Aminotran_4"/>
    <property type="match status" value="1"/>
</dbReference>
<dbReference type="EMBL" id="BOOG01000024">
    <property type="protein sequence ID" value="GIH70656.1"/>
    <property type="molecule type" value="Genomic_DNA"/>
</dbReference>
<dbReference type="InterPro" id="IPR036038">
    <property type="entry name" value="Aminotransferase-like"/>
</dbReference>
<evidence type="ECO:0000313" key="19">
    <source>
        <dbReference type="Proteomes" id="UP000610966"/>
    </source>
</evidence>
<dbReference type="Gene3D" id="3.30.470.10">
    <property type="match status" value="1"/>
</dbReference>
<name>A0A8J3RAA8_9ACTN</name>
<comment type="caution">
    <text evidence="18">The sequence shown here is derived from an EMBL/GenBank/DDBJ whole genome shotgun (WGS) entry which is preliminary data.</text>
</comment>
<accession>A0A8J3RAA8</accession>
<evidence type="ECO:0000256" key="12">
    <source>
        <dbReference type="ARBA" id="ARBA00048798"/>
    </source>
</evidence>
<dbReference type="InterPro" id="IPR001544">
    <property type="entry name" value="Aminotrans_IV"/>
</dbReference>
<evidence type="ECO:0000256" key="17">
    <source>
        <dbReference type="RuleBase" id="RU004517"/>
    </source>
</evidence>
<protein>
    <recommendedName>
        <fullName evidence="17">Branched-chain-amino-acid aminotransferase</fullName>
        <ecNumber evidence="17">2.6.1.42</ecNumber>
    </recommendedName>
</protein>
<dbReference type="UniPathway" id="UPA00049">
    <property type="reaction ID" value="UER00062"/>
</dbReference>
<dbReference type="PANTHER" id="PTHR11825">
    <property type="entry name" value="SUBGROUP IIII AMINOTRANSFERASE"/>
    <property type="match status" value="1"/>
</dbReference>
<keyword evidence="8 17" id="KW-0808">Transferase</keyword>
<dbReference type="RefSeq" id="WP_204016369.1">
    <property type="nucleotide sequence ID" value="NZ_BOOG01000024.1"/>
</dbReference>
<dbReference type="SUPFAM" id="SSF56752">
    <property type="entry name" value="D-aminoacid aminotransferase-like PLP-dependent enzymes"/>
    <property type="match status" value="1"/>
</dbReference>
<dbReference type="InterPro" id="IPR043132">
    <property type="entry name" value="BCAT-like_C"/>
</dbReference>